<dbReference type="InterPro" id="IPR019170">
    <property type="entry name" value="Meckelin"/>
</dbReference>
<feature type="transmembrane region" description="Helical" evidence="1">
    <location>
        <begin position="563"/>
        <end position="592"/>
    </location>
</feature>
<name>A0A819G552_9BILA</name>
<dbReference type="GO" id="GO:0060271">
    <property type="term" value="P:cilium assembly"/>
    <property type="evidence" value="ECO:0007669"/>
    <property type="project" value="InterPro"/>
</dbReference>
<feature type="transmembrane region" description="Helical" evidence="1">
    <location>
        <begin position="612"/>
        <end position="633"/>
    </location>
</feature>
<dbReference type="AlphaFoldDB" id="A0A819G552"/>
<dbReference type="Proteomes" id="UP000663856">
    <property type="component" value="Unassembled WGS sequence"/>
</dbReference>
<gene>
    <name evidence="4" type="ORF">OVN521_LOCUS8218</name>
    <name evidence="3" type="ORF">WKI299_LOCUS5965</name>
</gene>
<keyword evidence="2" id="KW-0732">Signal</keyword>
<feature type="signal peptide" evidence="2">
    <location>
        <begin position="1"/>
        <end position="22"/>
    </location>
</feature>
<feature type="transmembrane region" description="Helical" evidence="1">
    <location>
        <begin position="946"/>
        <end position="966"/>
    </location>
</feature>
<dbReference type="GO" id="GO:0036038">
    <property type="term" value="C:MKS complex"/>
    <property type="evidence" value="ECO:0007669"/>
    <property type="project" value="InterPro"/>
</dbReference>
<feature type="transmembrane region" description="Helical" evidence="1">
    <location>
        <begin position="527"/>
        <end position="551"/>
    </location>
</feature>
<evidence type="ECO:0000256" key="1">
    <source>
        <dbReference type="SAM" id="Phobius"/>
    </source>
</evidence>
<keyword evidence="1" id="KW-0812">Transmembrane</keyword>
<evidence type="ECO:0008006" key="6">
    <source>
        <dbReference type="Google" id="ProtNLM"/>
    </source>
</evidence>
<evidence type="ECO:0000313" key="5">
    <source>
        <dbReference type="Proteomes" id="UP000663866"/>
    </source>
</evidence>
<evidence type="ECO:0000313" key="4">
    <source>
        <dbReference type="EMBL" id="CAF3876363.1"/>
    </source>
</evidence>
<proteinExistence type="predicted"/>
<sequence length="994" mass="112030">MVLFKSIPWFFLLYLPTSVVFAQVAIYYTAYQFSFPYVTICPSNQYYDIALLQCSSCPDNAIQKTTDQTQCECTNQTFYYGVNQGGGSLLCVACPAGYIRSTDGFGCDIDDSTCTTAFNNIVPADSFLDGSLYTSNASSAQPRQSSKQCTNCSSGTWAYPSSQRCFPCANVTPHTGPPPSTISCCGTGSTAIKDGTCLSYVINSTGISFSSSYLNTFRSPTTSSFFQQHLDASVYLCLMNLNAFTAQSSNRTLLSNGTACQILANIAAMQFFYPAINYAYGLYQSYIWAPTSSQVWTAASARTSIPFLAYPSTYYQEINNASYNWIPSSLDSANTIRLKLAKYSPTGKYLGLFDAFDTYIQLCGSAYTDGKPAFTFGTQYQKTCSIRADALWNATLYETAFFDPYLLFTKSNSDYMLPTPVVLRNYITDTAATPNQNNDESQWVYHRRFFLVDRISGVINNNELTNIHYAKSITILNTLSNGGAYFQPPVIVIQYEALSLTDIGKGTIVEVTFETQYRMNLDGHIQAIWIAIGVLSGLGIIFALIQTIVWYSRAGKQTVDLEIIGKFVLFLINILGSIFFIVMAGVSLWWLIFFKREGSVFLVLPSTSQQASFTALIIIAFILKTFDIMQLIIRQAGIDIFFIDWEKPRTGDTNNVSIWRTIFVANEYSEIQTFRRVSVTLLLLSVLFFLKVINLENVATAQPVTILFPTSADYTPGYNGILRVGIAFSMWLACAVFQYLIYIIFYQRFIEDKIINFIDLCSVSNISIFILSDKHYGYYIHGRSPNGISDVNLKDMLINLERESSATIGKRGLEVGSDDQFFIVKIDRVFRSQYDRLIRNYEHRILSRVNKKDKERTSGVLLTSYKNLNEFFCAFIDHSLPTYNYVVRQRWLLEKILNFEFSNSVKRSASPNEAECIFYIDADRNFAKTLFAGYENSLFMWNMATFLFVDYFAFNYILAAVITYLLNSIAESARTLLGQKNLSKKALIPTNFLN</sequence>
<reference evidence="4" key="1">
    <citation type="submission" date="2021-02" db="EMBL/GenBank/DDBJ databases">
        <authorList>
            <person name="Nowell W R."/>
        </authorList>
    </citation>
    <scope>NUCLEOTIDE SEQUENCE</scope>
</reference>
<evidence type="ECO:0000256" key="2">
    <source>
        <dbReference type="SAM" id="SignalP"/>
    </source>
</evidence>
<accession>A0A819G552</accession>
<protein>
    <recommendedName>
        <fullName evidence="6">Meckelin</fullName>
    </recommendedName>
</protein>
<evidence type="ECO:0000313" key="3">
    <source>
        <dbReference type="EMBL" id="CAF2024319.1"/>
    </source>
</evidence>
<dbReference type="PANTHER" id="PTHR21274:SF0">
    <property type="entry name" value="MECKELIN"/>
    <property type="match status" value="1"/>
</dbReference>
<keyword evidence="5" id="KW-1185">Reference proteome</keyword>
<dbReference type="EMBL" id="CAJOBG010000946">
    <property type="protein sequence ID" value="CAF3876363.1"/>
    <property type="molecule type" value="Genomic_DNA"/>
</dbReference>
<dbReference type="Pfam" id="PF09773">
    <property type="entry name" value="Meckelin"/>
    <property type="match status" value="1"/>
</dbReference>
<dbReference type="Proteomes" id="UP000663866">
    <property type="component" value="Unassembled WGS sequence"/>
</dbReference>
<feature type="transmembrane region" description="Helical" evidence="1">
    <location>
        <begin position="679"/>
        <end position="700"/>
    </location>
</feature>
<dbReference type="EMBL" id="CAJNRF010001710">
    <property type="protein sequence ID" value="CAF2024319.1"/>
    <property type="molecule type" value="Genomic_DNA"/>
</dbReference>
<comment type="caution">
    <text evidence="4">The sequence shown here is derived from an EMBL/GenBank/DDBJ whole genome shotgun (WGS) entry which is preliminary data.</text>
</comment>
<keyword evidence="1" id="KW-0472">Membrane</keyword>
<keyword evidence="1" id="KW-1133">Transmembrane helix</keyword>
<dbReference type="PANTHER" id="PTHR21274">
    <property type="entry name" value="MECKELIN"/>
    <property type="match status" value="1"/>
</dbReference>
<organism evidence="4 5">
    <name type="scientific">Rotaria magnacalcarata</name>
    <dbReference type="NCBI Taxonomy" id="392030"/>
    <lineage>
        <taxon>Eukaryota</taxon>
        <taxon>Metazoa</taxon>
        <taxon>Spiralia</taxon>
        <taxon>Gnathifera</taxon>
        <taxon>Rotifera</taxon>
        <taxon>Eurotatoria</taxon>
        <taxon>Bdelloidea</taxon>
        <taxon>Philodinida</taxon>
        <taxon>Philodinidae</taxon>
        <taxon>Rotaria</taxon>
    </lineage>
</organism>
<feature type="chain" id="PRO_5036235153" description="Meckelin" evidence="2">
    <location>
        <begin position="23"/>
        <end position="994"/>
    </location>
</feature>
<feature type="transmembrane region" description="Helical" evidence="1">
    <location>
        <begin position="720"/>
        <end position="745"/>
    </location>
</feature>